<keyword evidence="1" id="KW-1133">Transmembrane helix</keyword>
<name>A0A2K8MHX3_9SPHN</name>
<accession>A0A2K8MHX3</accession>
<feature type="transmembrane region" description="Helical" evidence="1">
    <location>
        <begin position="20"/>
        <end position="44"/>
    </location>
</feature>
<dbReference type="KEGG" id="sphc:CVN68_17170"/>
<keyword evidence="1" id="KW-0472">Membrane</keyword>
<gene>
    <name evidence="2" type="ORF">CVN68_17170</name>
</gene>
<dbReference type="AlphaFoldDB" id="A0A2K8MHX3"/>
<evidence type="ECO:0000256" key="1">
    <source>
        <dbReference type="SAM" id="Phobius"/>
    </source>
</evidence>
<proteinExistence type="predicted"/>
<evidence type="ECO:0000313" key="3">
    <source>
        <dbReference type="Proteomes" id="UP000229081"/>
    </source>
</evidence>
<dbReference type="Proteomes" id="UP000229081">
    <property type="component" value="Chromosome"/>
</dbReference>
<dbReference type="OrthoDB" id="9980176at2"/>
<reference evidence="2 3" key="1">
    <citation type="submission" date="2017-11" db="EMBL/GenBank/DDBJ databases">
        <title>Complete genome sequence of Sphingomonas sp. Strain Cra20, a psychrotolerant potential plant growth promoting rhizobacteria.</title>
        <authorList>
            <person name="Luo Y."/>
        </authorList>
    </citation>
    <scope>NUCLEOTIDE SEQUENCE [LARGE SCALE GENOMIC DNA]</scope>
    <source>
        <strain evidence="2 3">Cra20</strain>
    </source>
</reference>
<evidence type="ECO:0000313" key="2">
    <source>
        <dbReference type="EMBL" id="ATY33480.1"/>
    </source>
</evidence>
<dbReference type="EMBL" id="CP024923">
    <property type="protein sequence ID" value="ATY33480.1"/>
    <property type="molecule type" value="Genomic_DNA"/>
</dbReference>
<feature type="transmembrane region" description="Helical" evidence="1">
    <location>
        <begin position="64"/>
        <end position="92"/>
    </location>
</feature>
<keyword evidence="1" id="KW-0812">Transmembrane</keyword>
<dbReference type="PROSITE" id="PS51257">
    <property type="entry name" value="PROKAR_LIPOPROTEIN"/>
    <property type="match status" value="1"/>
</dbReference>
<dbReference type="RefSeq" id="WP_100283279.1">
    <property type="nucleotide sequence ID" value="NZ_CP024923.1"/>
</dbReference>
<protein>
    <submittedName>
        <fullName evidence="2">Uncharacterized protein</fullName>
    </submittedName>
</protein>
<keyword evidence="3" id="KW-1185">Reference proteome</keyword>
<sequence>MGIGIDKGARRRLRKTGALVFWIVACSAAFVMCGRLLWLAWATHSTFMPRRWGGRWVTLEQEPGFFWAAVTIYAIGFLCGPMAVLTQLGDLIEQIRGRRRRLRERRP</sequence>
<organism evidence="2 3">
    <name type="scientific">Sphingomonas psychrotolerans</name>
    <dbReference type="NCBI Taxonomy" id="1327635"/>
    <lineage>
        <taxon>Bacteria</taxon>
        <taxon>Pseudomonadati</taxon>
        <taxon>Pseudomonadota</taxon>
        <taxon>Alphaproteobacteria</taxon>
        <taxon>Sphingomonadales</taxon>
        <taxon>Sphingomonadaceae</taxon>
        <taxon>Sphingomonas</taxon>
    </lineage>
</organism>